<dbReference type="SUPFAM" id="SSF55144">
    <property type="entry name" value="LigT-like"/>
    <property type="match status" value="1"/>
</dbReference>
<proteinExistence type="predicted"/>
<reference evidence="1 2" key="1">
    <citation type="submission" date="2012-04" db="EMBL/GenBank/DDBJ databases">
        <title>Complete genome of Rhodanobacter sp. 2APBS1.</title>
        <authorList>
            <consortium name="US DOE Joint Genome Institute"/>
            <person name="Huntemann M."/>
            <person name="Wei C.-L."/>
            <person name="Han J."/>
            <person name="Detter J.C."/>
            <person name="Han C."/>
            <person name="Tapia R."/>
            <person name="Munk A.C.C."/>
            <person name="Chen A."/>
            <person name="Krypides N."/>
            <person name="Mavromatis K."/>
            <person name="Markowitz V."/>
            <person name="Szeto E."/>
            <person name="Ivanova N."/>
            <person name="Mikhailova N."/>
            <person name="Ovchinnikova G."/>
            <person name="Pagani I."/>
            <person name="Pati A."/>
            <person name="Goodwin L."/>
            <person name="Peters L."/>
            <person name="Pitluck S."/>
            <person name="Woyke T."/>
            <person name="Prakash O."/>
            <person name="Elkins J."/>
            <person name="Brown S."/>
            <person name="Palumbo A."/>
            <person name="Hemme C."/>
            <person name="Zhou J."/>
            <person name="Watson D."/>
            <person name="Jardine P."/>
            <person name="Kostka J."/>
            <person name="Green S."/>
        </authorList>
    </citation>
    <scope>NUCLEOTIDE SEQUENCE [LARGE SCALE GENOMIC DNA]</scope>
    <source>
        <strain evidence="1 2">2APBS1</strain>
    </source>
</reference>
<protein>
    <recommendedName>
        <fullName evidence="3">2'-5' RNA ligase family protein</fullName>
    </recommendedName>
</protein>
<dbReference type="Pfam" id="PF13563">
    <property type="entry name" value="2_5_RNA_ligase2"/>
    <property type="match status" value="1"/>
</dbReference>
<dbReference type="Gene3D" id="3.90.1140.10">
    <property type="entry name" value="Cyclic phosphodiesterase"/>
    <property type="match status" value="1"/>
</dbReference>
<dbReference type="HOGENOM" id="CLU_1531354_0_0_6"/>
<dbReference type="STRING" id="666685.R2APBS1_3895"/>
<dbReference type="KEGG" id="rhd:R2APBS1_3895"/>
<dbReference type="eggNOG" id="COG1514">
    <property type="taxonomic scope" value="Bacteria"/>
</dbReference>
<dbReference type="AlphaFoldDB" id="M4NJ33"/>
<evidence type="ECO:0008006" key="3">
    <source>
        <dbReference type="Google" id="ProtNLM"/>
    </source>
</evidence>
<gene>
    <name evidence="1" type="ORF">R2APBS1_3895</name>
</gene>
<evidence type="ECO:0000313" key="2">
    <source>
        <dbReference type="Proteomes" id="UP000011859"/>
    </source>
</evidence>
<name>M4NJ33_9GAMM</name>
<organism evidence="1 2">
    <name type="scientific">Rhodanobacter denitrificans</name>
    <dbReference type="NCBI Taxonomy" id="666685"/>
    <lineage>
        <taxon>Bacteria</taxon>
        <taxon>Pseudomonadati</taxon>
        <taxon>Pseudomonadota</taxon>
        <taxon>Gammaproteobacteria</taxon>
        <taxon>Lysobacterales</taxon>
        <taxon>Rhodanobacteraceae</taxon>
        <taxon>Rhodanobacter</taxon>
    </lineage>
</organism>
<dbReference type="RefSeq" id="WP_015449162.1">
    <property type="nucleotide sequence ID" value="NC_020541.1"/>
</dbReference>
<dbReference type="InterPro" id="IPR009097">
    <property type="entry name" value="Cyclic_Pdiesterase"/>
</dbReference>
<dbReference type="Proteomes" id="UP000011859">
    <property type="component" value="Chromosome"/>
</dbReference>
<evidence type="ECO:0000313" key="1">
    <source>
        <dbReference type="EMBL" id="AGG90945.1"/>
    </source>
</evidence>
<accession>M4NJ33</accession>
<dbReference type="OrthoDB" id="9182445at2"/>
<dbReference type="EMBL" id="CP003470">
    <property type="protein sequence ID" value="AGG90945.1"/>
    <property type="molecule type" value="Genomic_DNA"/>
</dbReference>
<keyword evidence="2" id="KW-1185">Reference proteome</keyword>
<sequence>MFEHPAYLVLELPEFIGTRVLDIRRRYDPHLAAFPTEITVAGSSGIGTIAPDQDARVVYQALSQVASEHLPISSRFVGISRFATGPVVWLQPADPGPFIAIQQALVATGIHFNTHKFSYTPHCSLSSCNLVPSVIEALLREDFPQEAFELSVLALYKVVNGQAGLVERFHPGVQA</sequence>